<dbReference type="PROSITE" id="PS00198">
    <property type="entry name" value="4FE4S_FER_1"/>
    <property type="match status" value="1"/>
</dbReference>
<reference evidence="7" key="2">
    <citation type="submission" date="2017-09" db="EMBL/GenBank/DDBJ databases">
        <title>FDA dAtabase for Regulatory Grade micrObial Sequences (FDA-ARGOS): Supporting development and validation of Infectious Disease Dx tests.</title>
        <authorList>
            <person name="Minogue T."/>
            <person name="Wolcott M."/>
            <person name="Wasieloski L."/>
            <person name="Aguilar W."/>
            <person name="Moore D."/>
            <person name="Tallon L.J."/>
            <person name="Sadzewicz L."/>
            <person name="Ott S."/>
            <person name="Zhao X."/>
            <person name="Nagaraj S."/>
            <person name="Vavikolanu K."/>
            <person name="Aluvathingal J."/>
            <person name="Nadendla S."/>
            <person name="Sichtig H."/>
        </authorList>
    </citation>
    <scope>NUCLEOTIDE SEQUENCE</scope>
    <source>
        <strain evidence="7">FDAARGOS_387</strain>
    </source>
</reference>
<dbReference type="CDD" id="cd10551">
    <property type="entry name" value="PsrB"/>
    <property type="match status" value="1"/>
</dbReference>
<keyword evidence="4" id="KW-0408">Iron</keyword>
<evidence type="ECO:0000256" key="1">
    <source>
        <dbReference type="ARBA" id="ARBA00022485"/>
    </source>
</evidence>
<evidence type="ECO:0000313" key="8">
    <source>
        <dbReference type="EMBL" id="VFS49624.1"/>
    </source>
</evidence>
<sequence>MTYSRRHFVLGVGSAILMTSSAGRVLANAQSKMGKRYVLIHDESRCIGCDECSVACNKQNNVPSGYSRLRMVPIPKADNAEEGSEQHYFRHSCQHCDDAPCITVCPTGASYRDENGIVQVNRALCLGCDYCVSACPYKVRYINPLNHIADKCDFCSESRLSQGYMPICVRVCPKNALTFGPENSEPVQQLLRPDSYYVHQLKNTGKPHIYRLISL</sequence>
<dbReference type="STRING" id="1111728.GCA_000427805_04258"/>
<dbReference type="EMBL" id="PDDX01000001">
    <property type="protein sequence ID" value="PHI30431.1"/>
    <property type="molecule type" value="Genomic_DNA"/>
</dbReference>
<feature type="domain" description="4Fe-4S ferredoxin-type" evidence="6">
    <location>
        <begin position="37"/>
        <end position="66"/>
    </location>
</feature>
<dbReference type="EMBL" id="CAADJA010000002">
    <property type="protein sequence ID" value="VFS49624.1"/>
    <property type="molecule type" value="Genomic_DNA"/>
</dbReference>
<dbReference type="SUPFAM" id="SSF54862">
    <property type="entry name" value="4Fe-4S ferredoxins"/>
    <property type="match status" value="1"/>
</dbReference>
<dbReference type="PANTHER" id="PTHR43177:SF3">
    <property type="entry name" value="PROTEIN NRFC HOMOLOG"/>
    <property type="match status" value="1"/>
</dbReference>
<evidence type="ECO:0000256" key="5">
    <source>
        <dbReference type="ARBA" id="ARBA00023014"/>
    </source>
</evidence>
<evidence type="ECO:0000256" key="3">
    <source>
        <dbReference type="ARBA" id="ARBA00022737"/>
    </source>
</evidence>
<dbReference type="GO" id="GO:0046872">
    <property type="term" value="F:metal ion binding"/>
    <property type="evidence" value="ECO:0007669"/>
    <property type="project" value="UniProtKB-KW"/>
</dbReference>
<feature type="domain" description="4Fe-4S ferredoxin-type" evidence="6">
    <location>
        <begin position="116"/>
        <end position="145"/>
    </location>
</feature>
<dbReference type="InterPro" id="IPR050954">
    <property type="entry name" value="ET_IronSulfur_Cluster-Binding"/>
</dbReference>
<accession>A0A2C6DNQ3</accession>
<evidence type="ECO:0000259" key="6">
    <source>
        <dbReference type="PROSITE" id="PS51379"/>
    </source>
</evidence>
<evidence type="ECO:0000313" key="9">
    <source>
        <dbReference type="Proteomes" id="UP000224974"/>
    </source>
</evidence>
<keyword evidence="2" id="KW-0479">Metal-binding</keyword>
<dbReference type="GO" id="GO:0051539">
    <property type="term" value="F:4 iron, 4 sulfur cluster binding"/>
    <property type="evidence" value="ECO:0007669"/>
    <property type="project" value="UniProtKB-KW"/>
</dbReference>
<dbReference type="FunFam" id="3.30.70.20:FF:000014">
    <property type="entry name" value="Cytochrome c nitrite reductase, Fe-S protein"/>
    <property type="match status" value="1"/>
</dbReference>
<dbReference type="InterPro" id="IPR017896">
    <property type="entry name" value="4Fe4S_Fe-S-bd"/>
</dbReference>
<evidence type="ECO:0000256" key="4">
    <source>
        <dbReference type="ARBA" id="ARBA00023004"/>
    </source>
</evidence>
<keyword evidence="3" id="KW-0677">Repeat</keyword>
<protein>
    <submittedName>
        <fullName evidence="8">DMSO reductase iron-sulfur subunit</fullName>
    </submittedName>
    <submittedName>
        <fullName evidence="7">Thiosulfate reductase electron transport protein PhsB</fullName>
    </submittedName>
</protein>
<dbReference type="Gene3D" id="3.30.70.20">
    <property type="match status" value="2"/>
</dbReference>
<dbReference type="Proteomes" id="UP000224974">
    <property type="component" value="Unassembled WGS sequence"/>
</dbReference>
<evidence type="ECO:0000313" key="10">
    <source>
        <dbReference type="Proteomes" id="UP000373449"/>
    </source>
</evidence>
<dbReference type="AlphaFoldDB" id="A0A2C6DNQ3"/>
<dbReference type="PROSITE" id="PS51379">
    <property type="entry name" value="4FE4S_FER_2"/>
    <property type="match status" value="3"/>
</dbReference>
<proteinExistence type="predicted"/>
<keyword evidence="5" id="KW-0411">Iron-sulfur</keyword>
<evidence type="ECO:0000256" key="2">
    <source>
        <dbReference type="ARBA" id="ARBA00022723"/>
    </source>
</evidence>
<dbReference type="PANTHER" id="PTHR43177">
    <property type="entry name" value="PROTEIN NRFC"/>
    <property type="match status" value="1"/>
</dbReference>
<dbReference type="Pfam" id="PF13247">
    <property type="entry name" value="Fer4_11"/>
    <property type="match status" value="1"/>
</dbReference>
<keyword evidence="1" id="KW-0004">4Fe-4S</keyword>
<keyword evidence="9" id="KW-1185">Reference proteome</keyword>
<reference evidence="9" key="1">
    <citation type="submission" date="2017-09" db="EMBL/GenBank/DDBJ databases">
        <title>FDA dAtabase for Regulatory Grade micrObial Sequences (FDA-ARGOS): Supporting development and validation of Infectious Disease Dx tests.</title>
        <authorList>
            <person name="Minogue T."/>
            <person name="Wolcott M."/>
            <person name="Wasieloski L."/>
            <person name="Aguilar W."/>
            <person name="Moore D."/>
            <person name="Tallon L."/>
            <person name="Sadzewicz L."/>
            <person name="Ott S."/>
            <person name="Zhao X."/>
            <person name="Nagaraj S."/>
            <person name="Vavikolanu K."/>
            <person name="Aluvathingal J."/>
            <person name="Nadendla S."/>
            <person name="Sichtig H."/>
        </authorList>
    </citation>
    <scope>NUCLEOTIDE SEQUENCE [LARGE SCALE GENOMIC DNA]</scope>
    <source>
        <strain evidence="9">FDAARGOS_387</strain>
    </source>
</reference>
<dbReference type="OrthoDB" id="9808559at2"/>
<reference evidence="8 10" key="3">
    <citation type="submission" date="2019-03" db="EMBL/GenBank/DDBJ databases">
        <authorList>
            <consortium name="Pathogen Informatics"/>
        </authorList>
    </citation>
    <scope>NUCLEOTIDE SEQUENCE [LARGE SCALE GENOMIC DNA]</scope>
    <source>
        <strain evidence="8 10">NCTC12282</strain>
    </source>
</reference>
<feature type="domain" description="4Fe-4S ferredoxin-type" evidence="6">
    <location>
        <begin position="84"/>
        <end position="115"/>
    </location>
</feature>
<dbReference type="InterPro" id="IPR017900">
    <property type="entry name" value="4Fe4S_Fe_S_CS"/>
</dbReference>
<evidence type="ECO:0000313" key="7">
    <source>
        <dbReference type="EMBL" id="PHI30431.1"/>
    </source>
</evidence>
<dbReference type="RefSeq" id="WP_029093680.1">
    <property type="nucleotide sequence ID" value="NZ_BRLG01000003.1"/>
</dbReference>
<dbReference type="Proteomes" id="UP000373449">
    <property type="component" value="Unassembled WGS sequence"/>
</dbReference>
<gene>
    <name evidence="8" type="primary">dmsB_6</name>
    <name evidence="7" type="ORF">CRN84_14340</name>
    <name evidence="8" type="ORF">NCTC12282_04057</name>
</gene>
<name>A0A2C6DNQ3_9GAMM</name>
<organism evidence="7 9">
    <name type="scientific">Budvicia aquatica</name>
    <dbReference type="NCBI Taxonomy" id="82979"/>
    <lineage>
        <taxon>Bacteria</taxon>
        <taxon>Pseudomonadati</taxon>
        <taxon>Pseudomonadota</taxon>
        <taxon>Gammaproteobacteria</taxon>
        <taxon>Enterobacterales</taxon>
        <taxon>Budviciaceae</taxon>
        <taxon>Budvicia</taxon>
    </lineage>
</organism>